<evidence type="ECO:0000256" key="1">
    <source>
        <dbReference type="SAM" id="MobiDB-lite"/>
    </source>
</evidence>
<evidence type="ECO:0000313" key="3">
    <source>
        <dbReference type="EMBL" id="JAC73336.1"/>
    </source>
</evidence>
<evidence type="ECO:0000256" key="2">
    <source>
        <dbReference type="SAM" id="SignalP"/>
    </source>
</evidence>
<name>A0A061RRZ8_9CHLO</name>
<accession>A0A061RRZ8</accession>
<protein>
    <recommendedName>
        <fullName evidence="4">ShKT domain-containing protein</fullName>
    </recommendedName>
</protein>
<keyword evidence="2" id="KW-0732">Signal</keyword>
<proteinExistence type="predicted"/>
<gene>
    <name evidence="3" type="ORF">TSPGSL018_29119</name>
</gene>
<evidence type="ECO:0008006" key="4">
    <source>
        <dbReference type="Google" id="ProtNLM"/>
    </source>
</evidence>
<sequence>MGCTALVAALLLCFAVLCFVSGGVSSVPGKVQPEVKTSPGTLENSTGCVDSATDCFTRVSALHGGSCPEDLERQCKGSCGACPADAAQADSAACEDESDQCEELAAESDCLEVADPAACATLRTTRLTAAGAEAARGRTPAGGTTSSRDTGA</sequence>
<feature type="signal peptide" evidence="2">
    <location>
        <begin position="1"/>
        <end position="26"/>
    </location>
</feature>
<organism evidence="3">
    <name type="scientific">Tetraselmis sp. GSL018</name>
    <dbReference type="NCBI Taxonomy" id="582737"/>
    <lineage>
        <taxon>Eukaryota</taxon>
        <taxon>Viridiplantae</taxon>
        <taxon>Chlorophyta</taxon>
        <taxon>core chlorophytes</taxon>
        <taxon>Chlorodendrophyceae</taxon>
        <taxon>Chlorodendrales</taxon>
        <taxon>Chlorodendraceae</taxon>
        <taxon>Tetraselmis</taxon>
    </lineage>
</organism>
<feature type="region of interest" description="Disordered" evidence="1">
    <location>
        <begin position="130"/>
        <end position="152"/>
    </location>
</feature>
<reference evidence="3" key="1">
    <citation type="submission" date="2014-05" db="EMBL/GenBank/DDBJ databases">
        <title>The transcriptome of the halophilic microalga Tetraselmis sp. GSL018 isolated from the Great Salt Lake, Utah.</title>
        <authorList>
            <person name="Jinkerson R.E."/>
            <person name="D'Adamo S."/>
            <person name="Posewitz M.C."/>
        </authorList>
    </citation>
    <scope>NUCLEOTIDE SEQUENCE</scope>
    <source>
        <strain evidence="3">GSL018</strain>
    </source>
</reference>
<dbReference type="EMBL" id="GBEZ01012559">
    <property type="protein sequence ID" value="JAC73336.1"/>
    <property type="molecule type" value="Transcribed_RNA"/>
</dbReference>
<feature type="compositionally biased region" description="Low complexity" evidence="1">
    <location>
        <begin position="130"/>
        <end position="145"/>
    </location>
</feature>
<feature type="chain" id="PRO_5001610757" description="ShKT domain-containing protein" evidence="2">
    <location>
        <begin position="27"/>
        <end position="152"/>
    </location>
</feature>
<feature type="non-terminal residue" evidence="3">
    <location>
        <position position="152"/>
    </location>
</feature>
<dbReference type="AlphaFoldDB" id="A0A061RRZ8"/>